<evidence type="ECO:0000313" key="1">
    <source>
        <dbReference type="EMBL" id="CAI5445652.1"/>
    </source>
</evidence>
<organism evidence="1 2">
    <name type="scientific">Caenorhabditis angaria</name>
    <dbReference type="NCBI Taxonomy" id="860376"/>
    <lineage>
        <taxon>Eukaryota</taxon>
        <taxon>Metazoa</taxon>
        <taxon>Ecdysozoa</taxon>
        <taxon>Nematoda</taxon>
        <taxon>Chromadorea</taxon>
        <taxon>Rhabditida</taxon>
        <taxon>Rhabditina</taxon>
        <taxon>Rhabditomorpha</taxon>
        <taxon>Rhabditoidea</taxon>
        <taxon>Rhabditidae</taxon>
        <taxon>Peloderinae</taxon>
        <taxon>Caenorhabditis</taxon>
    </lineage>
</organism>
<dbReference type="Proteomes" id="UP001152747">
    <property type="component" value="Unassembled WGS sequence"/>
</dbReference>
<dbReference type="Pfam" id="PF16065">
    <property type="entry name" value="DUF4807"/>
    <property type="match status" value="1"/>
</dbReference>
<protein>
    <submittedName>
        <fullName evidence="1">Uncharacterized protein</fullName>
    </submittedName>
</protein>
<dbReference type="PANTHER" id="PTHR36693">
    <property type="entry name" value="GH02722P"/>
    <property type="match status" value="1"/>
</dbReference>
<dbReference type="OrthoDB" id="121932at2759"/>
<comment type="caution">
    <text evidence="1">The sequence shown here is derived from an EMBL/GenBank/DDBJ whole genome shotgun (WGS) entry which is preliminary data.</text>
</comment>
<keyword evidence="2" id="KW-1185">Reference proteome</keyword>
<evidence type="ECO:0000313" key="2">
    <source>
        <dbReference type="Proteomes" id="UP001152747"/>
    </source>
</evidence>
<reference evidence="1" key="1">
    <citation type="submission" date="2022-11" db="EMBL/GenBank/DDBJ databases">
        <authorList>
            <person name="Kikuchi T."/>
        </authorList>
    </citation>
    <scope>NUCLEOTIDE SEQUENCE</scope>
    <source>
        <strain evidence="1">PS1010</strain>
    </source>
</reference>
<dbReference type="InterPro" id="IPR032072">
    <property type="entry name" value="DUF4807"/>
</dbReference>
<accession>A0A9P1IHH5</accession>
<dbReference type="AlphaFoldDB" id="A0A9P1IHH5"/>
<dbReference type="EMBL" id="CANHGI010000003">
    <property type="protein sequence ID" value="CAI5445652.1"/>
    <property type="molecule type" value="Genomic_DNA"/>
</dbReference>
<sequence>MGDFDWRYAETAAKITEQQMLLARKYGDPSILARCYLYSALADAQLGEMARAERMVRAIYYWATQVSPCFLVEKCAQGTFKKLVAMKKFGVKNGISGDDEK</sequence>
<dbReference type="PANTHER" id="PTHR36693:SF1">
    <property type="entry name" value="GH02722P"/>
    <property type="match status" value="1"/>
</dbReference>
<proteinExistence type="predicted"/>
<name>A0A9P1IHH5_9PELO</name>
<gene>
    <name evidence="1" type="ORF">CAMP_LOCUS8289</name>
</gene>